<feature type="transmembrane region" description="Helical" evidence="8">
    <location>
        <begin position="178"/>
        <end position="198"/>
    </location>
</feature>
<feature type="transmembrane region" description="Helical" evidence="8">
    <location>
        <begin position="298"/>
        <end position="324"/>
    </location>
</feature>
<feature type="transmembrane region" description="Helical" evidence="8">
    <location>
        <begin position="67"/>
        <end position="92"/>
    </location>
</feature>
<accession>A0ABT1L3R5</accession>
<keyword evidence="6 8" id="KW-1133">Transmembrane helix</keyword>
<keyword evidence="7 8" id="KW-0472">Membrane</keyword>
<evidence type="ECO:0000313" key="9">
    <source>
        <dbReference type="EMBL" id="MCP8351847.1"/>
    </source>
</evidence>
<evidence type="ECO:0000256" key="2">
    <source>
        <dbReference type="ARBA" id="ARBA00009261"/>
    </source>
</evidence>
<keyword evidence="5 8" id="KW-0812">Transmembrane</keyword>
<dbReference type="NCBIfam" id="TIGR00835">
    <property type="entry name" value="agcS"/>
    <property type="match status" value="1"/>
</dbReference>
<protein>
    <submittedName>
        <fullName evidence="9">Amino acid carrier protein</fullName>
    </submittedName>
</protein>
<keyword evidence="3 8" id="KW-0813">Transport</keyword>
<feature type="transmembrane region" description="Helical" evidence="8">
    <location>
        <begin position="205"/>
        <end position="224"/>
    </location>
</feature>
<proteinExistence type="inferred from homology"/>
<evidence type="ECO:0000256" key="1">
    <source>
        <dbReference type="ARBA" id="ARBA00004651"/>
    </source>
</evidence>
<evidence type="ECO:0000256" key="8">
    <source>
        <dbReference type="RuleBase" id="RU363064"/>
    </source>
</evidence>
<dbReference type="PANTHER" id="PTHR30330">
    <property type="entry name" value="AGSS FAMILY TRANSPORTER, SODIUM-ALANINE"/>
    <property type="match status" value="1"/>
</dbReference>
<dbReference type="Proteomes" id="UP001320768">
    <property type="component" value="Unassembled WGS sequence"/>
</dbReference>
<evidence type="ECO:0000256" key="6">
    <source>
        <dbReference type="ARBA" id="ARBA00022989"/>
    </source>
</evidence>
<dbReference type="Pfam" id="PF01235">
    <property type="entry name" value="Na_Ala_symp"/>
    <property type="match status" value="1"/>
</dbReference>
<evidence type="ECO:0000256" key="4">
    <source>
        <dbReference type="ARBA" id="ARBA00022475"/>
    </source>
</evidence>
<feature type="transmembrane region" description="Helical" evidence="8">
    <location>
        <begin position="244"/>
        <end position="262"/>
    </location>
</feature>
<name>A0ABT1L3R5_9GAMM</name>
<feature type="transmembrane region" description="Helical" evidence="8">
    <location>
        <begin position="379"/>
        <end position="398"/>
    </location>
</feature>
<organism evidence="9 10">
    <name type="scientific">Candidatus Synchoanobacter obligatus</name>
    <dbReference type="NCBI Taxonomy" id="2919597"/>
    <lineage>
        <taxon>Bacteria</taxon>
        <taxon>Pseudomonadati</taxon>
        <taxon>Pseudomonadota</taxon>
        <taxon>Gammaproteobacteria</taxon>
        <taxon>Candidatus Comchoanobacterales</taxon>
        <taxon>Candidatus Comchoanobacteraceae</taxon>
        <taxon>Candidatus Synchoanobacter</taxon>
    </lineage>
</organism>
<dbReference type="InterPro" id="IPR001463">
    <property type="entry name" value="Na/Ala_symport"/>
</dbReference>
<dbReference type="EMBL" id="JAKUDN010000001">
    <property type="protein sequence ID" value="MCP8351847.1"/>
    <property type="molecule type" value="Genomic_DNA"/>
</dbReference>
<evidence type="ECO:0000256" key="7">
    <source>
        <dbReference type="ARBA" id="ARBA00023136"/>
    </source>
</evidence>
<feature type="transmembrane region" description="Helical" evidence="8">
    <location>
        <begin position="14"/>
        <end position="34"/>
    </location>
</feature>
<dbReference type="PANTHER" id="PTHR30330:SF3">
    <property type="entry name" value="TRANSCRIPTIONAL REGULATOR, LRP FAMILY"/>
    <property type="match status" value="1"/>
</dbReference>
<dbReference type="RefSeq" id="WP_258568956.1">
    <property type="nucleotide sequence ID" value="NZ_JAKUDN010000001.1"/>
</dbReference>
<feature type="transmembrane region" description="Helical" evidence="8">
    <location>
        <begin position="140"/>
        <end position="158"/>
    </location>
</feature>
<feature type="transmembrane region" description="Helical" evidence="8">
    <location>
        <begin position="344"/>
        <end position="367"/>
    </location>
</feature>
<feature type="transmembrane region" description="Helical" evidence="8">
    <location>
        <begin position="98"/>
        <end position="119"/>
    </location>
</feature>
<reference evidence="9 10" key="1">
    <citation type="journal article" date="2022" name="Nat. Microbiol.">
        <title>The microbiome of a bacterivorous marine choanoflagellate contains a resource-demanding obligate bacterial associate.</title>
        <authorList>
            <person name="Needham D.M."/>
            <person name="Poirier C."/>
            <person name="Bachy C."/>
            <person name="George E.E."/>
            <person name="Wilken S."/>
            <person name="Yung C.C.M."/>
            <person name="Limardo A.J."/>
            <person name="Morando M."/>
            <person name="Sudek L."/>
            <person name="Malmstrom R.R."/>
            <person name="Keeling P.J."/>
            <person name="Santoro A.E."/>
            <person name="Worden A.Z."/>
        </authorList>
    </citation>
    <scope>NUCLEOTIDE SEQUENCE [LARGE SCALE GENOMIC DNA]</scope>
    <source>
        <strain evidence="9 10">Comchoano-2</strain>
    </source>
</reference>
<comment type="subcellular location">
    <subcellularLocation>
        <location evidence="8">Cell inner membrane</location>
        <topology evidence="8">Multi-pass membrane protein</topology>
    </subcellularLocation>
    <subcellularLocation>
        <location evidence="1">Cell membrane</location>
        <topology evidence="1">Multi-pass membrane protein</topology>
    </subcellularLocation>
</comment>
<evidence type="ECO:0000313" key="10">
    <source>
        <dbReference type="Proteomes" id="UP001320768"/>
    </source>
</evidence>
<gene>
    <name evidence="9" type="ORF">MKS91_00865</name>
</gene>
<comment type="similarity">
    <text evidence="2 8">Belongs to the alanine or glycine:cation symporter (AGCS) (TC 2.A.25) family.</text>
</comment>
<evidence type="ECO:0000256" key="5">
    <source>
        <dbReference type="ARBA" id="ARBA00022692"/>
    </source>
</evidence>
<dbReference type="PROSITE" id="PS00873">
    <property type="entry name" value="NA_ALANINE_SYMP"/>
    <property type="match status" value="1"/>
</dbReference>
<keyword evidence="10" id="KW-1185">Reference proteome</keyword>
<sequence length="432" mass="47635">MEIIALFDWLDDQIWTYLASPLIIMLGVALTYRYKAAQLRRSKRISPLLMECYTCPDSGTRGISPLYAFYMTIGGCIGVANIVAVCTAVRLGGPGALFWMWVAAFFGMLVKYAEIYLGVKFRIANQEGSYDGGPIYYFKKVFSSPFPSVLFAMMLAIYGTEVYMFKVVSDSFIINWHLPNYVVIPTLLGLVLLAVTGGGSRVGKICGVMMPAFIGVYCFMGLWVLGNHITMLPSMLFMVVKSAFTGHAAVGGFAGSSMMVAMSQGMKRACYTADIGVGYAGVVCAETQDSDPTKQADLSILGVFLDTFVVCTMSVLLVLVTGVWTQGLPESEWVLTALGLYFPYMNIFMPIFIFLLGYSTIISYFHVGRKCLVYLLPNIGGKLYYVYAMAAFVVFSFVEQSHAILLMQFCGAIMLLLNLYAIVRLHGEIQID</sequence>
<comment type="caution">
    <text evidence="9">The sequence shown here is derived from an EMBL/GenBank/DDBJ whole genome shotgun (WGS) entry which is preliminary data.</text>
</comment>
<keyword evidence="8" id="KW-0769">Symport</keyword>
<dbReference type="PRINTS" id="PR00175">
    <property type="entry name" value="NAALASMPORT"/>
</dbReference>
<keyword evidence="8" id="KW-0997">Cell inner membrane</keyword>
<keyword evidence="4" id="KW-1003">Cell membrane</keyword>
<feature type="transmembrane region" description="Helical" evidence="8">
    <location>
        <begin position="404"/>
        <end position="423"/>
    </location>
</feature>
<evidence type="ECO:0000256" key="3">
    <source>
        <dbReference type="ARBA" id="ARBA00022448"/>
    </source>
</evidence>